<name>A0ABD0M8S3_9CAEN</name>
<evidence type="ECO:0000313" key="2">
    <source>
        <dbReference type="EMBL" id="KAK7508325.1"/>
    </source>
</evidence>
<reference evidence="2 3" key="1">
    <citation type="journal article" date="2023" name="Sci. Data">
        <title>Genome assembly of the Korean intertidal mud-creeper Batillaria attramentaria.</title>
        <authorList>
            <person name="Patra A.K."/>
            <person name="Ho P.T."/>
            <person name="Jun S."/>
            <person name="Lee S.J."/>
            <person name="Kim Y."/>
            <person name="Won Y.J."/>
        </authorList>
    </citation>
    <scope>NUCLEOTIDE SEQUENCE [LARGE SCALE GENOMIC DNA]</scope>
    <source>
        <strain evidence="2">Wonlab-2016</strain>
    </source>
</reference>
<dbReference type="Proteomes" id="UP001519460">
    <property type="component" value="Unassembled WGS sequence"/>
</dbReference>
<proteinExistence type="predicted"/>
<gene>
    <name evidence="2" type="ORF">BaRGS_00000564</name>
</gene>
<comment type="caution">
    <text evidence="2">The sequence shown here is derived from an EMBL/GenBank/DDBJ whole genome shotgun (WGS) entry which is preliminary data.</text>
</comment>
<evidence type="ECO:0000256" key="1">
    <source>
        <dbReference type="SAM" id="MobiDB-lite"/>
    </source>
</evidence>
<sequence>MAMCKVCKFAATKKFLCRLQHLLNFTTHSATSLPTANPGFVDKLEMDINTLLSYAHIMRRNTSRALQCRSRPLHKRRQLHDCCFKTFFAGSFPPLTCQSVGAGGRRDGQGGHTTTATGQ</sequence>
<organism evidence="2 3">
    <name type="scientific">Batillaria attramentaria</name>
    <dbReference type="NCBI Taxonomy" id="370345"/>
    <lineage>
        <taxon>Eukaryota</taxon>
        <taxon>Metazoa</taxon>
        <taxon>Spiralia</taxon>
        <taxon>Lophotrochozoa</taxon>
        <taxon>Mollusca</taxon>
        <taxon>Gastropoda</taxon>
        <taxon>Caenogastropoda</taxon>
        <taxon>Sorbeoconcha</taxon>
        <taxon>Cerithioidea</taxon>
        <taxon>Batillariidae</taxon>
        <taxon>Batillaria</taxon>
    </lineage>
</organism>
<accession>A0ABD0M8S3</accession>
<dbReference type="EMBL" id="JACVVK020000002">
    <property type="protein sequence ID" value="KAK7508325.1"/>
    <property type="molecule type" value="Genomic_DNA"/>
</dbReference>
<feature type="region of interest" description="Disordered" evidence="1">
    <location>
        <begin position="100"/>
        <end position="119"/>
    </location>
</feature>
<keyword evidence="3" id="KW-1185">Reference proteome</keyword>
<feature type="non-terminal residue" evidence="2">
    <location>
        <position position="119"/>
    </location>
</feature>
<evidence type="ECO:0000313" key="3">
    <source>
        <dbReference type="Proteomes" id="UP001519460"/>
    </source>
</evidence>
<dbReference type="AlphaFoldDB" id="A0ABD0M8S3"/>
<protein>
    <submittedName>
        <fullName evidence="2">Uncharacterized protein</fullName>
    </submittedName>
</protein>